<dbReference type="GO" id="GO:0008010">
    <property type="term" value="F:structural constituent of chitin-based larval cuticle"/>
    <property type="evidence" value="ECO:0007669"/>
    <property type="project" value="TreeGrafter"/>
</dbReference>
<dbReference type="InterPro" id="IPR031311">
    <property type="entry name" value="CHIT_BIND_RR_consensus"/>
</dbReference>
<dbReference type="PANTHER" id="PTHR10380">
    <property type="entry name" value="CUTICLE PROTEIN"/>
    <property type="match status" value="1"/>
</dbReference>
<dbReference type="AlphaFoldDB" id="A0A1B6LB64"/>
<dbReference type="PROSITE" id="PS51155">
    <property type="entry name" value="CHIT_BIND_RR_2"/>
    <property type="match status" value="1"/>
</dbReference>
<evidence type="ECO:0000256" key="3">
    <source>
        <dbReference type="SAM" id="SignalP"/>
    </source>
</evidence>
<accession>A0A1B6LB64</accession>
<sequence length="216" mass="23288">MNPWTLFLFVVGAVSAHHGQYHHLQGTALGYSAAPHVNLQPSYAVPVQVYTAAPAPALQVYSAPLVAAPAPLLPAPVYSAPPYPAAVRPYVALPKYQAPVRPVSPPAYTRQYVRPVAILRQSQDDNFDGSFSYDFQTENGISAQARGHLKNPGTTAEAQVIQGQFSYTAPDGTPITTRYYADDTGFHAEGAHLPVPPPIPEAITRSLAYHKSPLYN</sequence>
<organism evidence="4">
    <name type="scientific">Graphocephala atropunctata</name>
    <dbReference type="NCBI Taxonomy" id="36148"/>
    <lineage>
        <taxon>Eukaryota</taxon>
        <taxon>Metazoa</taxon>
        <taxon>Ecdysozoa</taxon>
        <taxon>Arthropoda</taxon>
        <taxon>Hexapoda</taxon>
        <taxon>Insecta</taxon>
        <taxon>Pterygota</taxon>
        <taxon>Neoptera</taxon>
        <taxon>Paraneoptera</taxon>
        <taxon>Hemiptera</taxon>
        <taxon>Auchenorrhyncha</taxon>
        <taxon>Membracoidea</taxon>
        <taxon>Cicadellidae</taxon>
        <taxon>Cicadellinae</taxon>
        <taxon>Cicadellini</taxon>
        <taxon>Graphocephala</taxon>
    </lineage>
</organism>
<evidence type="ECO:0000256" key="2">
    <source>
        <dbReference type="PROSITE-ProRule" id="PRU00497"/>
    </source>
</evidence>
<name>A0A1B6LB64_9HEMI</name>
<dbReference type="PRINTS" id="PR00947">
    <property type="entry name" value="CUTICLE"/>
</dbReference>
<evidence type="ECO:0000313" key="4">
    <source>
        <dbReference type="EMBL" id="JAT20933.1"/>
    </source>
</evidence>
<dbReference type="GO" id="GO:0062129">
    <property type="term" value="C:chitin-based extracellular matrix"/>
    <property type="evidence" value="ECO:0007669"/>
    <property type="project" value="TreeGrafter"/>
</dbReference>
<protein>
    <submittedName>
        <fullName evidence="4">Uncharacterized protein</fullName>
    </submittedName>
</protein>
<dbReference type="EMBL" id="GEBQ01019044">
    <property type="protein sequence ID" value="JAT20933.1"/>
    <property type="molecule type" value="Transcribed_RNA"/>
</dbReference>
<gene>
    <name evidence="4" type="ORF">g.12042</name>
</gene>
<keyword evidence="1 2" id="KW-0193">Cuticle</keyword>
<feature type="signal peptide" evidence="3">
    <location>
        <begin position="1"/>
        <end position="16"/>
    </location>
</feature>
<keyword evidence="3" id="KW-0732">Signal</keyword>
<dbReference type="InterPro" id="IPR000618">
    <property type="entry name" value="Insect_cuticle"/>
</dbReference>
<evidence type="ECO:0000256" key="1">
    <source>
        <dbReference type="ARBA" id="ARBA00022460"/>
    </source>
</evidence>
<dbReference type="InterPro" id="IPR050468">
    <property type="entry name" value="Cuticle_Struct_Prot"/>
</dbReference>
<dbReference type="PROSITE" id="PS00233">
    <property type="entry name" value="CHIT_BIND_RR_1"/>
    <property type="match status" value="1"/>
</dbReference>
<proteinExistence type="predicted"/>
<reference evidence="4" key="1">
    <citation type="submission" date="2015-11" db="EMBL/GenBank/DDBJ databases">
        <title>De novo transcriptome assembly of four potential Pierce s Disease insect vectors from Arizona vineyards.</title>
        <authorList>
            <person name="Tassone E.E."/>
        </authorList>
    </citation>
    <scope>NUCLEOTIDE SEQUENCE</scope>
</reference>
<dbReference type="Pfam" id="PF00379">
    <property type="entry name" value="Chitin_bind_4"/>
    <property type="match status" value="1"/>
</dbReference>
<dbReference type="PANTHER" id="PTHR10380:SF173">
    <property type="entry name" value="CUTICULAR PROTEIN 47EF, ISOFORM C-RELATED"/>
    <property type="match status" value="1"/>
</dbReference>
<feature type="chain" id="PRO_5008587257" evidence="3">
    <location>
        <begin position="17"/>
        <end position="216"/>
    </location>
</feature>